<evidence type="ECO:0000313" key="2">
    <source>
        <dbReference type="EMBL" id="MEE2059903.1"/>
    </source>
</evidence>
<dbReference type="CDD" id="cd02440">
    <property type="entry name" value="AdoMet_MTases"/>
    <property type="match status" value="1"/>
</dbReference>
<protein>
    <submittedName>
        <fullName evidence="2">Class I SAM-dependent methyltransferase</fullName>
        <ecNumber evidence="2">2.1.-.-</ecNumber>
    </submittedName>
</protein>
<evidence type="ECO:0000259" key="1">
    <source>
        <dbReference type="Pfam" id="PF08241"/>
    </source>
</evidence>
<keyword evidence="2" id="KW-0808">Transferase</keyword>
<dbReference type="SUPFAM" id="SSF53335">
    <property type="entry name" value="S-adenosyl-L-methionine-dependent methyltransferases"/>
    <property type="match status" value="1"/>
</dbReference>
<dbReference type="InterPro" id="IPR050508">
    <property type="entry name" value="Methyltransf_Superfamily"/>
</dbReference>
<dbReference type="PANTHER" id="PTHR42912">
    <property type="entry name" value="METHYLTRANSFERASE"/>
    <property type="match status" value="1"/>
</dbReference>
<evidence type="ECO:0000313" key="3">
    <source>
        <dbReference type="Proteomes" id="UP001336020"/>
    </source>
</evidence>
<sequence>MARSDNARIDNARIAEVFDATAPQYDRQIRFSERRLLGNPRRWAIGHASGRVLEIAVGTGLNLPLYGPDVTAVTGIDLSAGMLAHAQQRITDHRLRHCEVRRGDVQALDLADESVDTVVSTLSYCTIPDPAAASAQAMRVLVPGGRFVLVEHGPSTNRVLTWFMRAIEPLTLKFMADHLVRDPVPYLEDTGFVIDSVDRTGLGGNCFRVLAHKPE</sequence>
<dbReference type="RefSeq" id="WP_330135105.1">
    <property type="nucleotide sequence ID" value="NZ_JAUTXY010000010.1"/>
</dbReference>
<gene>
    <name evidence="2" type="ORF">Q7514_20485</name>
</gene>
<dbReference type="EMBL" id="JAUTXY010000010">
    <property type="protein sequence ID" value="MEE2059903.1"/>
    <property type="molecule type" value="Genomic_DNA"/>
</dbReference>
<dbReference type="Proteomes" id="UP001336020">
    <property type="component" value="Unassembled WGS sequence"/>
</dbReference>
<dbReference type="GO" id="GO:0032259">
    <property type="term" value="P:methylation"/>
    <property type="evidence" value="ECO:0007669"/>
    <property type="project" value="UniProtKB-KW"/>
</dbReference>
<dbReference type="Gene3D" id="3.40.50.150">
    <property type="entry name" value="Vaccinia Virus protein VP39"/>
    <property type="match status" value="1"/>
</dbReference>
<keyword evidence="3" id="KW-1185">Reference proteome</keyword>
<dbReference type="InterPro" id="IPR029063">
    <property type="entry name" value="SAM-dependent_MTases_sf"/>
</dbReference>
<organism evidence="2 3">
    <name type="scientific">Rhodococcus artemisiae</name>
    <dbReference type="NCBI Taxonomy" id="714159"/>
    <lineage>
        <taxon>Bacteria</taxon>
        <taxon>Bacillati</taxon>
        <taxon>Actinomycetota</taxon>
        <taxon>Actinomycetes</taxon>
        <taxon>Mycobacteriales</taxon>
        <taxon>Nocardiaceae</taxon>
        <taxon>Rhodococcus</taxon>
    </lineage>
</organism>
<reference evidence="2 3" key="1">
    <citation type="submission" date="2023-07" db="EMBL/GenBank/DDBJ databases">
        <authorList>
            <person name="Girao M."/>
            <person name="Carvalho M.F."/>
        </authorList>
    </citation>
    <scope>NUCLEOTIDE SEQUENCE [LARGE SCALE GENOMIC DNA]</scope>
    <source>
        <strain evidence="2 3">YIM65754</strain>
    </source>
</reference>
<comment type="caution">
    <text evidence="2">The sequence shown here is derived from an EMBL/GenBank/DDBJ whole genome shotgun (WGS) entry which is preliminary data.</text>
</comment>
<name>A0ABU7LEE5_9NOCA</name>
<dbReference type="Pfam" id="PF08241">
    <property type="entry name" value="Methyltransf_11"/>
    <property type="match status" value="1"/>
</dbReference>
<dbReference type="PANTHER" id="PTHR42912:SF93">
    <property type="entry name" value="N6-ADENOSINE-METHYLTRANSFERASE TMT1A"/>
    <property type="match status" value="1"/>
</dbReference>
<accession>A0ABU7LEE5</accession>
<proteinExistence type="predicted"/>
<keyword evidence="2" id="KW-0489">Methyltransferase</keyword>
<feature type="domain" description="Methyltransferase type 11" evidence="1">
    <location>
        <begin position="53"/>
        <end position="149"/>
    </location>
</feature>
<dbReference type="EC" id="2.1.-.-" evidence="2"/>
<dbReference type="GO" id="GO:0008168">
    <property type="term" value="F:methyltransferase activity"/>
    <property type="evidence" value="ECO:0007669"/>
    <property type="project" value="UniProtKB-KW"/>
</dbReference>
<dbReference type="InterPro" id="IPR013216">
    <property type="entry name" value="Methyltransf_11"/>
</dbReference>